<keyword evidence="5" id="KW-1185">Reference proteome</keyword>
<dbReference type="InterPro" id="IPR037053">
    <property type="entry name" value="Phage_tail_collar_dom_sf"/>
</dbReference>
<evidence type="ECO:0000313" key="4">
    <source>
        <dbReference type="EMBL" id="MBW8683012.1"/>
    </source>
</evidence>
<dbReference type="Pfam" id="PF07484">
    <property type="entry name" value="Collar"/>
    <property type="match status" value="1"/>
</dbReference>
<dbReference type="Proteomes" id="UP000812961">
    <property type="component" value="Unassembled WGS sequence"/>
</dbReference>
<evidence type="ECO:0000256" key="2">
    <source>
        <dbReference type="SAM" id="SignalP"/>
    </source>
</evidence>
<keyword evidence="2" id="KW-0732">Signal</keyword>
<evidence type="ECO:0000256" key="1">
    <source>
        <dbReference type="SAM" id="MobiDB-lite"/>
    </source>
</evidence>
<name>A0ABS7G8I9_9BACT</name>
<dbReference type="SUPFAM" id="SSF88874">
    <property type="entry name" value="Receptor-binding domain of short tail fibre protein gp12"/>
    <property type="match status" value="1"/>
</dbReference>
<dbReference type="Gene3D" id="3.90.1340.10">
    <property type="entry name" value="Phage tail collar domain"/>
    <property type="match status" value="1"/>
</dbReference>
<feature type="region of interest" description="Disordered" evidence="1">
    <location>
        <begin position="188"/>
        <end position="207"/>
    </location>
</feature>
<dbReference type="InterPro" id="IPR011083">
    <property type="entry name" value="Phage_tail_collar_dom"/>
</dbReference>
<gene>
    <name evidence="4" type="ORF">K1Y79_01580</name>
</gene>
<evidence type="ECO:0000313" key="5">
    <source>
        <dbReference type="Proteomes" id="UP000812961"/>
    </source>
</evidence>
<comment type="caution">
    <text evidence="4">The sequence shown here is derived from an EMBL/GenBank/DDBJ whole genome shotgun (WGS) entry which is preliminary data.</text>
</comment>
<accession>A0ABS7G8I9</accession>
<organism evidence="4 5">
    <name type="scientific">Chitinophaga rhizophila</name>
    <dbReference type="NCBI Taxonomy" id="2866212"/>
    <lineage>
        <taxon>Bacteria</taxon>
        <taxon>Pseudomonadati</taxon>
        <taxon>Bacteroidota</taxon>
        <taxon>Chitinophagia</taxon>
        <taxon>Chitinophagales</taxon>
        <taxon>Chitinophagaceae</taxon>
        <taxon>Chitinophaga</taxon>
    </lineage>
</organism>
<dbReference type="RefSeq" id="WP_220248245.1">
    <property type="nucleotide sequence ID" value="NZ_JAICCF010000001.1"/>
</dbReference>
<feature type="chain" id="PRO_5046700981" evidence="2">
    <location>
        <begin position="24"/>
        <end position="239"/>
    </location>
</feature>
<sequence length="239" mass="25865">MKHSLKLLITAFVCNTAISQVNAQSNALKIQADGNVGIGTDTPGEKLQVEGNVKANGRFIDKTGPIMPVGTILPFAGSTAPPGWLLCNGNSYLMNGDQRELYAAIGNTYGTEGADRFRVPDLRETFLMGAGTASPADAPGRGGGPDVHNHSIYLPQKAMTSSQAGRHRHKFPYNWYFRGMSKGPFTSIDTGGDDVKNQSTEEAGDHSHSYIFPEISTTTGNSNDRNRPKWIAINYIIKY</sequence>
<feature type="domain" description="Phage tail collar" evidence="3">
    <location>
        <begin position="70"/>
        <end position="126"/>
    </location>
</feature>
<evidence type="ECO:0000259" key="3">
    <source>
        <dbReference type="Pfam" id="PF07484"/>
    </source>
</evidence>
<feature type="signal peptide" evidence="2">
    <location>
        <begin position="1"/>
        <end position="23"/>
    </location>
</feature>
<protein>
    <submittedName>
        <fullName evidence="4">Phage tail protein</fullName>
    </submittedName>
</protein>
<dbReference type="EMBL" id="JAICCF010000001">
    <property type="protein sequence ID" value="MBW8683012.1"/>
    <property type="molecule type" value="Genomic_DNA"/>
</dbReference>
<proteinExistence type="predicted"/>
<reference evidence="4 5" key="1">
    <citation type="submission" date="2021-08" db="EMBL/GenBank/DDBJ databases">
        <title>The genome sequence of Chitinophaga sp. B61.</title>
        <authorList>
            <person name="Zhang X."/>
        </authorList>
    </citation>
    <scope>NUCLEOTIDE SEQUENCE [LARGE SCALE GENOMIC DNA]</scope>
    <source>
        <strain evidence="4 5">B61</strain>
    </source>
</reference>